<feature type="compositionally biased region" description="Basic and acidic residues" evidence="1">
    <location>
        <begin position="29"/>
        <end position="42"/>
    </location>
</feature>
<dbReference type="Proteomes" id="UP001174908">
    <property type="component" value="Unassembled WGS sequence"/>
</dbReference>
<sequence>MAADHSFEAHEPSAQERLAMSRHALVETLRGDRPARNARDPARAALRSTLPNPSRKRAPRFVWLPIAQRLLGHWWQRHPLHAAVQMARPLAERAAHERPVALMAASAGVGALVVLTRPWRLLTLSAAIAALLKTSELAGVVNTLMTRSSSPTKGSTP</sequence>
<feature type="region of interest" description="Disordered" evidence="1">
    <location>
        <begin position="29"/>
        <end position="54"/>
    </location>
</feature>
<comment type="caution">
    <text evidence="2">The sequence shown here is derived from an EMBL/GenBank/DDBJ whole genome shotgun (WGS) entry which is preliminary data.</text>
</comment>
<evidence type="ECO:0000313" key="3">
    <source>
        <dbReference type="Proteomes" id="UP001174908"/>
    </source>
</evidence>
<evidence type="ECO:0000313" key="2">
    <source>
        <dbReference type="EMBL" id="MDM0043713.1"/>
    </source>
</evidence>
<reference evidence="2" key="1">
    <citation type="submission" date="2023-06" db="EMBL/GenBank/DDBJ databases">
        <authorList>
            <person name="Jiang Y."/>
            <person name="Liu Q."/>
        </authorList>
    </citation>
    <scope>NUCLEOTIDE SEQUENCE</scope>
    <source>
        <strain evidence="2">CGMCC 1.12089</strain>
    </source>
</reference>
<protein>
    <submittedName>
        <fullName evidence="2">Uncharacterized protein</fullName>
    </submittedName>
</protein>
<gene>
    <name evidence="2" type="ORF">QTH91_04390</name>
</gene>
<evidence type="ECO:0000256" key="1">
    <source>
        <dbReference type="SAM" id="MobiDB-lite"/>
    </source>
</evidence>
<accession>A0ABT7N712</accession>
<proteinExistence type="predicted"/>
<dbReference type="RefSeq" id="WP_286658801.1">
    <property type="nucleotide sequence ID" value="NZ_JASZYV010000001.1"/>
</dbReference>
<keyword evidence="3" id="KW-1185">Reference proteome</keyword>
<name>A0ABT7N712_9BURK</name>
<organism evidence="2 3">
    <name type="scientific">Variovorax dokdonensis</name>
    <dbReference type="NCBI Taxonomy" id="344883"/>
    <lineage>
        <taxon>Bacteria</taxon>
        <taxon>Pseudomonadati</taxon>
        <taxon>Pseudomonadota</taxon>
        <taxon>Betaproteobacteria</taxon>
        <taxon>Burkholderiales</taxon>
        <taxon>Comamonadaceae</taxon>
        <taxon>Variovorax</taxon>
    </lineage>
</organism>
<dbReference type="EMBL" id="JASZYV010000001">
    <property type="protein sequence ID" value="MDM0043713.1"/>
    <property type="molecule type" value="Genomic_DNA"/>
</dbReference>